<keyword evidence="3 6" id="KW-0812">Transmembrane</keyword>
<feature type="signal peptide" evidence="7">
    <location>
        <begin position="1"/>
        <end position="33"/>
    </location>
</feature>
<dbReference type="InterPro" id="IPR036259">
    <property type="entry name" value="MFS_trans_sf"/>
</dbReference>
<dbReference type="CDD" id="cd17473">
    <property type="entry name" value="MFS_arabinose_efflux_permease_like"/>
    <property type="match status" value="1"/>
</dbReference>
<feature type="transmembrane region" description="Helical" evidence="6">
    <location>
        <begin position="175"/>
        <end position="193"/>
    </location>
</feature>
<keyword evidence="2" id="KW-1003">Cell membrane</keyword>
<protein>
    <submittedName>
        <fullName evidence="9">MFS transporter</fullName>
    </submittedName>
</protein>
<feature type="transmembrane region" description="Helical" evidence="6">
    <location>
        <begin position="149"/>
        <end position="169"/>
    </location>
</feature>
<dbReference type="GO" id="GO:0022857">
    <property type="term" value="F:transmembrane transporter activity"/>
    <property type="evidence" value="ECO:0007669"/>
    <property type="project" value="InterPro"/>
</dbReference>
<feature type="transmembrane region" description="Helical" evidence="6">
    <location>
        <begin position="282"/>
        <end position="304"/>
    </location>
</feature>
<dbReference type="InterPro" id="IPR020846">
    <property type="entry name" value="MFS_dom"/>
</dbReference>
<organism evidence="9 10">
    <name type="scientific">Notoacmeibacter marinus</name>
    <dbReference type="NCBI Taxonomy" id="1876515"/>
    <lineage>
        <taxon>Bacteria</taxon>
        <taxon>Pseudomonadati</taxon>
        <taxon>Pseudomonadota</taxon>
        <taxon>Alphaproteobacteria</taxon>
        <taxon>Hyphomicrobiales</taxon>
        <taxon>Notoacmeibacteraceae</taxon>
        <taxon>Notoacmeibacter</taxon>
    </lineage>
</organism>
<evidence type="ECO:0000256" key="1">
    <source>
        <dbReference type="ARBA" id="ARBA00004651"/>
    </source>
</evidence>
<reference evidence="10" key="1">
    <citation type="journal article" date="2017" name="Int. J. Syst. Evol. Microbiol.">
        <title>Notoacmeibacter marinus gen. nov., sp. nov., isolated from the gut of a limpet and proposal of Notoacmeibacteraceae fam. nov. in the order Rhizobiales of the class Alphaproteobacteria.</title>
        <authorList>
            <person name="Huang Z."/>
            <person name="Guo F."/>
            <person name="Lai Q."/>
        </authorList>
    </citation>
    <scope>NUCLEOTIDE SEQUENCE [LARGE SCALE GENOMIC DNA]</scope>
    <source>
        <strain evidence="10">XMTR2A4</strain>
    </source>
</reference>
<evidence type="ECO:0000256" key="2">
    <source>
        <dbReference type="ARBA" id="ARBA00022475"/>
    </source>
</evidence>
<evidence type="ECO:0000259" key="8">
    <source>
        <dbReference type="PROSITE" id="PS50850"/>
    </source>
</evidence>
<dbReference type="Proteomes" id="UP000215405">
    <property type="component" value="Unassembled WGS sequence"/>
</dbReference>
<keyword evidence="10" id="KW-1185">Reference proteome</keyword>
<feature type="transmembrane region" description="Helical" evidence="6">
    <location>
        <begin position="371"/>
        <end position="396"/>
    </location>
</feature>
<evidence type="ECO:0000256" key="7">
    <source>
        <dbReference type="SAM" id="SignalP"/>
    </source>
</evidence>
<feature type="chain" id="PRO_5012872911" evidence="7">
    <location>
        <begin position="34"/>
        <end position="417"/>
    </location>
</feature>
<dbReference type="GO" id="GO:0005886">
    <property type="term" value="C:plasma membrane"/>
    <property type="evidence" value="ECO:0007669"/>
    <property type="project" value="UniProtKB-SubCell"/>
</dbReference>
<dbReference type="InterPro" id="IPR011701">
    <property type="entry name" value="MFS"/>
</dbReference>
<dbReference type="InterPro" id="IPR050189">
    <property type="entry name" value="MFS_Efflux_Transporters"/>
</dbReference>
<keyword evidence="5 6" id="KW-0472">Membrane</keyword>
<evidence type="ECO:0000256" key="6">
    <source>
        <dbReference type="SAM" id="Phobius"/>
    </source>
</evidence>
<feature type="transmembrane region" description="Helical" evidence="6">
    <location>
        <begin position="116"/>
        <end position="137"/>
    </location>
</feature>
<feature type="transmembrane region" description="Helical" evidence="6">
    <location>
        <begin position="310"/>
        <end position="337"/>
    </location>
</feature>
<dbReference type="InterPro" id="IPR005829">
    <property type="entry name" value="Sugar_transporter_CS"/>
</dbReference>
<evidence type="ECO:0000256" key="3">
    <source>
        <dbReference type="ARBA" id="ARBA00022692"/>
    </source>
</evidence>
<feature type="transmembrane region" description="Helical" evidence="6">
    <location>
        <begin position="344"/>
        <end position="365"/>
    </location>
</feature>
<evidence type="ECO:0000313" key="10">
    <source>
        <dbReference type="Proteomes" id="UP000215405"/>
    </source>
</evidence>
<dbReference type="RefSeq" id="WP_094078269.1">
    <property type="nucleotide sequence ID" value="NZ_NBYO01000003.1"/>
</dbReference>
<feature type="transmembrane region" description="Helical" evidence="6">
    <location>
        <begin position="56"/>
        <end position="74"/>
    </location>
</feature>
<keyword evidence="7" id="KW-0732">Signal</keyword>
<dbReference type="PROSITE" id="PS00216">
    <property type="entry name" value="SUGAR_TRANSPORT_1"/>
    <property type="match status" value="1"/>
</dbReference>
<gene>
    <name evidence="9" type="ORF">B7H23_15205</name>
</gene>
<keyword evidence="4 6" id="KW-1133">Transmembrane helix</keyword>
<feature type="transmembrane region" description="Helical" evidence="6">
    <location>
        <begin position="258"/>
        <end position="275"/>
    </location>
</feature>
<dbReference type="AlphaFoldDB" id="A0A231UUI8"/>
<evidence type="ECO:0000256" key="4">
    <source>
        <dbReference type="ARBA" id="ARBA00022989"/>
    </source>
</evidence>
<name>A0A231UUI8_9HYPH</name>
<feature type="transmembrane region" description="Helical" evidence="6">
    <location>
        <begin position="220"/>
        <end position="238"/>
    </location>
</feature>
<dbReference type="PROSITE" id="PS50850">
    <property type="entry name" value="MFS"/>
    <property type="match status" value="1"/>
</dbReference>
<dbReference type="SUPFAM" id="SSF103473">
    <property type="entry name" value="MFS general substrate transporter"/>
    <property type="match status" value="1"/>
</dbReference>
<proteinExistence type="predicted"/>
<dbReference type="Gene3D" id="1.20.1250.20">
    <property type="entry name" value="MFS general substrate transporter like domains"/>
    <property type="match status" value="1"/>
</dbReference>
<feature type="transmembrane region" description="Helical" evidence="6">
    <location>
        <begin position="86"/>
        <end position="104"/>
    </location>
</feature>
<dbReference type="Pfam" id="PF07690">
    <property type="entry name" value="MFS_1"/>
    <property type="match status" value="1"/>
</dbReference>
<accession>A0A231UUI8</accession>
<dbReference type="PANTHER" id="PTHR43124">
    <property type="entry name" value="PURINE EFFLUX PUMP PBUE"/>
    <property type="match status" value="1"/>
</dbReference>
<evidence type="ECO:0000256" key="5">
    <source>
        <dbReference type="ARBA" id="ARBA00023136"/>
    </source>
</evidence>
<dbReference type="EMBL" id="NBYO01000003">
    <property type="protein sequence ID" value="OXS99490.1"/>
    <property type="molecule type" value="Genomic_DNA"/>
</dbReference>
<comment type="caution">
    <text evidence="9">The sequence shown here is derived from an EMBL/GenBank/DDBJ whole genome shotgun (WGS) entry which is preliminary data.</text>
</comment>
<comment type="subcellular location">
    <subcellularLocation>
        <location evidence="1">Cell membrane</location>
        <topology evidence="1">Multi-pass membrane protein</topology>
    </subcellularLocation>
</comment>
<dbReference type="PANTHER" id="PTHR43124:SF3">
    <property type="entry name" value="CHLORAMPHENICOL EFFLUX PUMP RV0191"/>
    <property type="match status" value="1"/>
</dbReference>
<feature type="domain" description="Major facilitator superfamily (MFS) profile" evidence="8">
    <location>
        <begin position="17"/>
        <end position="403"/>
    </location>
</feature>
<evidence type="ECO:0000313" key="9">
    <source>
        <dbReference type="EMBL" id="OXS99490.1"/>
    </source>
</evidence>
<sequence>MNSNRVAASRPVINDPRAIALLLAASLTTMANATISPALAGLAEEFAADPNALYLTRLLVPAPSISVIVCAPLAGMAVDRIGRRSVLLLGVAIFVLAGVAGGLLPSLNAIFASRLALGVAVAFIMTAQTALIGDYFTGRQRSDMMGLQISARNFGGFAFISLAGLLATYSARWPFAIYGLAGLFMPFIWFAIVESKPMKSAGSTSSTAVAGDGIANWKPVLAAIAFLQMATSLIFFIMPTQLPFFFDAAGYSSASMTGLGLGTLTLAGGCTALLYGQLNRQIGAGGAFAAGYGAMGAGFVVLAFNGPSTALLVGTSLIGIGFAMAMPNFVAIALHIVTPNRRGLAGSILTSSVFLGQILSPFLSIPIIEAFGFAALFAGVALVLAGASVTALIIAVRTALRTRREAAIAEGSSAADL</sequence>